<dbReference type="GeneID" id="63802824"/>
<feature type="compositionally biased region" description="Basic and acidic residues" evidence="1">
    <location>
        <begin position="73"/>
        <end position="96"/>
    </location>
</feature>
<proteinExistence type="predicted"/>
<feature type="region of interest" description="Disordered" evidence="1">
    <location>
        <begin position="1"/>
        <end position="38"/>
    </location>
</feature>
<feature type="region of interest" description="Disordered" evidence="1">
    <location>
        <begin position="58"/>
        <end position="105"/>
    </location>
</feature>
<sequence length="592" mass="65383">MFSTIDRPVRKARGARSRQSSTTTSLELSRRSAMVSTSISTTCQRILTTRRSRITLDSIRGSATATNSSTCSREAELHSPKDTPKKEKEDDNDGKRAKTPGDAPTRALLRYLLSKKQSPHTELPRTRGANELDRWIWSMDTLHSASFYDFMVKCAEQAVVYTIVPLVKHERSPAENGLLELVSEEVYQSVTPETLTAKKIKSSKGSASSAASKRSTRENLSRAGLRYKHMATVGGVLSSSNTLIDIKYHLYRLRTCDAGSVFDELVVVRHFTASFQEDIIERAARMSDLILNYTSDACTPGVLNDTAIWLSVLKREDDRFVLALFVCKECPENWKVFRNSDADYACVQYTGLDFWPWPATQVILEHGETAEQREGITRRMPQDGSVVPRIQSGILHNMTKSAADHRHILTSPSFEQLDGSVPSIATVATSQNIQTTAPVSDMSSILATSIYPAASIALPSDPAYAVGAVAVDSSYVPTASSDHIAASMMAEDTLPAVSSMYADRCAFADHIPLSPPLDFANQHQLPSMLSPLQNAISTPMFDGLADIPAHDHASQYTGDMLSMFHYLEPNHQFKPELQDLQFSQQQISPPRD</sequence>
<name>A0A1Y1WLB8_9FUNG</name>
<protein>
    <submittedName>
        <fullName evidence="2">Uncharacterized protein</fullName>
    </submittedName>
</protein>
<dbReference type="OrthoDB" id="5524751at2759"/>
<organism evidence="2 3">
    <name type="scientific">Linderina pennispora</name>
    <dbReference type="NCBI Taxonomy" id="61395"/>
    <lineage>
        <taxon>Eukaryota</taxon>
        <taxon>Fungi</taxon>
        <taxon>Fungi incertae sedis</taxon>
        <taxon>Zoopagomycota</taxon>
        <taxon>Kickxellomycotina</taxon>
        <taxon>Kickxellomycetes</taxon>
        <taxon>Kickxellales</taxon>
        <taxon>Kickxellaceae</taxon>
        <taxon>Linderina</taxon>
    </lineage>
</organism>
<dbReference type="AlphaFoldDB" id="A0A1Y1WLB8"/>
<gene>
    <name evidence="2" type="ORF">DL89DRAFT_264257</name>
</gene>
<evidence type="ECO:0000256" key="1">
    <source>
        <dbReference type="SAM" id="MobiDB-lite"/>
    </source>
</evidence>
<dbReference type="RefSeq" id="XP_040747572.1">
    <property type="nucleotide sequence ID" value="XM_040886176.1"/>
</dbReference>
<dbReference type="EMBL" id="MCFD01000001">
    <property type="protein sequence ID" value="ORX74361.1"/>
    <property type="molecule type" value="Genomic_DNA"/>
</dbReference>
<comment type="caution">
    <text evidence="2">The sequence shown here is derived from an EMBL/GenBank/DDBJ whole genome shotgun (WGS) entry which is preliminary data.</text>
</comment>
<keyword evidence="3" id="KW-1185">Reference proteome</keyword>
<feature type="compositionally biased region" description="Polar residues" evidence="1">
    <location>
        <begin position="61"/>
        <end position="72"/>
    </location>
</feature>
<dbReference type="Proteomes" id="UP000193922">
    <property type="component" value="Unassembled WGS sequence"/>
</dbReference>
<accession>A0A1Y1WLB8</accession>
<evidence type="ECO:0000313" key="3">
    <source>
        <dbReference type="Proteomes" id="UP000193922"/>
    </source>
</evidence>
<feature type="compositionally biased region" description="Low complexity" evidence="1">
    <location>
        <begin position="17"/>
        <end position="33"/>
    </location>
</feature>
<evidence type="ECO:0000313" key="2">
    <source>
        <dbReference type="EMBL" id="ORX74361.1"/>
    </source>
</evidence>
<reference evidence="2 3" key="1">
    <citation type="submission" date="2016-07" db="EMBL/GenBank/DDBJ databases">
        <title>Pervasive Adenine N6-methylation of Active Genes in Fungi.</title>
        <authorList>
            <consortium name="DOE Joint Genome Institute"/>
            <person name="Mondo S.J."/>
            <person name="Dannebaum R.O."/>
            <person name="Kuo R.C."/>
            <person name="Labutti K."/>
            <person name="Haridas S."/>
            <person name="Kuo A."/>
            <person name="Salamov A."/>
            <person name="Ahrendt S.R."/>
            <person name="Lipzen A."/>
            <person name="Sullivan W."/>
            <person name="Andreopoulos W.B."/>
            <person name="Clum A."/>
            <person name="Lindquist E."/>
            <person name="Daum C."/>
            <person name="Ramamoorthy G.K."/>
            <person name="Gryganskyi A."/>
            <person name="Culley D."/>
            <person name="Magnuson J.K."/>
            <person name="James T.Y."/>
            <person name="O'Malley M.A."/>
            <person name="Stajich J.E."/>
            <person name="Spatafora J.W."/>
            <person name="Visel A."/>
            <person name="Grigoriev I.V."/>
        </authorList>
    </citation>
    <scope>NUCLEOTIDE SEQUENCE [LARGE SCALE GENOMIC DNA]</scope>
    <source>
        <strain evidence="2 3">ATCC 12442</strain>
    </source>
</reference>